<sequence>MKAWFKIGLSAVAAFLLIFAAACSSKEEVKKVNLAEVTRSVFYTPQYVALAKGYFKEEGLDVELKTTWGGDKTMTALLSDAADIALVGSETSIYVYAQGASDPVINFAQLTQTDGTFLVSREKNEQFEWDQLKGSTFLGQRKGGMPQMVGEFVLKKHGIDPHNDLELIQNIDFANIANSFASGTGDYVQLFEPTASVFEKEGKGYIVASFGEESGHVPYTTFMAKESYIKKNGDTIEKFVRALYKAQQWVEKSSGEEIAEVVQPYFEDSDLETLAIVIERYKNQGSFAEKMTLTEEGWENLQNIMEEAGELPEKVDYNKLVNTEIVEKVMKE</sequence>
<name>A0A443IL53_9BACI</name>
<dbReference type="PANTHER" id="PTHR30024:SF47">
    <property type="entry name" value="TAURINE-BINDING PERIPLASMIC PROTEIN"/>
    <property type="match status" value="1"/>
</dbReference>
<evidence type="ECO:0000256" key="2">
    <source>
        <dbReference type="ARBA" id="ARBA00010742"/>
    </source>
</evidence>
<dbReference type="PANTHER" id="PTHR30024">
    <property type="entry name" value="ALIPHATIC SULFONATES-BINDING PROTEIN-RELATED"/>
    <property type="match status" value="1"/>
</dbReference>
<feature type="chain" id="PRO_5039037833" evidence="4">
    <location>
        <begin position="25"/>
        <end position="332"/>
    </location>
</feature>
<feature type="domain" description="SsuA/THI5-like" evidence="5">
    <location>
        <begin position="44"/>
        <end position="250"/>
    </location>
</feature>
<accession>A0A443IL53</accession>
<keyword evidence="3 4" id="KW-0732">Signal</keyword>
<comment type="similarity">
    <text evidence="2">Belongs to the bacterial solute-binding protein SsuA/TauA family.</text>
</comment>
<evidence type="ECO:0000256" key="4">
    <source>
        <dbReference type="SAM" id="SignalP"/>
    </source>
</evidence>
<comment type="caution">
    <text evidence="6">The sequence shown here is derived from an EMBL/GenBank/DDBJ whole genome shotgun (WGS) entry which is preliminary data.</text>
</comment>
<feature type="signal peptide" evidence="4">
    <location>
        <begin position="1"/>
        <end position="24"/>
    </location>
</feature>
<dbReference type="Proteomes" id="UP000273811">
    <property type="component" value="Unassembled WGS sequence"/>
</dbReference>
<dbReference type="OrthoDB" id="9802202at2"/>
<gene>
    <name evidence="6" type="ORF">D4N35_014970</name>
</gene>
<evidence type="ECO:0000256" key="3">
    <source>
        <dbReference type="ARBA" id="ARBA00022729"/>
    </source>
</evidence>
<dbReference type="EMBL" id="QYTU02000040">
    <property type="protein sequence ID" value="RWR05913.1"/>
    <property type="molecule type" value="Genomic_DNA"/>
</dbReference>
<dbReference type="PROSITE" id="PS51257">
    <property type="entry name" value="PROKAR_LIPOPROTEIN"/>
    <property type="match status" value="1"/>
</dbReference>
<dbReference type="SUPFAM" id="SSF53850">
    <property type="entry name" value="Periplasmic binding protein-like II"/>
    <property type="match status" value="1"/>
</dbReference>
<dbReference type="GO" id="GO:0042597">
    <property type="term" value="C:periplasmic space"/>
    <property type="evidence" value="ECO:0007669"/>
    <property type="project" value="UniProtKB-SubCell"/>
</dbReference>
<reference evidence="6" key="1">
    <citation type="submission" date="2018-12" db="EMBL/GenBank/DDBJ databases">
        <authorList>
            <person name="Sun L."/>
            <person name="Chen Z."/>
        </authorList>
    </citation>
    <scope>NUCLEOTIDE SEQUENCE [LARGE SCALE GENOMIC DNA]</scope>
    <source>
        <strain evidence="6">DSM 16012</strain>
    </source>
</reference>
<evidence type="ECO:0000259" key="5">
    <source>
        <dbReference type="Pfam" id="PF09084"/>
    </source>
</evidence>
<dbReference type="Pfam" id="PF09084">
    <property type="entry name" value="NMT1"/>
    <property type="match status" value="1"/>
</dbReference>
<dbReference type="InterPro" id="IPR015168">
    <property type="entry name" value="SsuA/THI5"/>
</dbReference>
<evidence type="ECO:0000313" key="7">
    <source>
        <dbReference type="Proteomes" id="UP000273811"/>
    </source>
</evidence>
<dbReference type="AlphaFoldDB" id="A0A443IL53"/>
<comment type="subcellular location">
    <subcellularLocation>
        <location evidence="1">Periplasm</location>
    </subcellularLocation>
</comment>
<proteinExistence type="inferred from homology"/>
<keyword evidence="7" id="KW-1185">Reference proteome</keyword>
<evidence type="ECO:0000256" key="1">
    <source>
        <dbReference type="ARBA" id="ARBA00004418"/>
    </source>
</evidence>
<dbReference type="Gene3D" id="3.40.190.10">
    <property type="entry name" value="Periplasmic binding protein-like II"/>
    <property type="match status" value="2"/>
</dbReference>
<protein>
    <submittedName>
        <fullName evidence="6">ABC transporter substrate-binding protein</fullName>
    </submittedName>
</protein>
<dbReference type="RefSeq" id="WP_120075138.1">
    <property type="nucleotide sequence ID" value="NZ_CP126113.1"/>
</dbReference>
<evidence type="ECO:0000313" key="6">
    <source>
        <dbReference type="EMBL" id="RWR05913.1"/>
    </source>
</evidence>
<organism evidence="6 7">
    <name type="scientific">Siminovitchia fortis</name>
    <dbReference type="NCBI Taxonomy" id="254758"/>
    <lineage>
        <taxon>Bacteria</taxon>
        <taxon>Bacillati</taxon>
        <taxon>Bacillota</taxon>
        <taxon>Bacilli</taxon>
        <taxon>Bacillales</taxon>
        <taxon>Bacillaceae</taxon>
        <taxon>Siminovitchia</taxon>
    </lineage>
</organism>